<evidence type="ECO:0000256" key="3">
    <source>
        <dbReference type="ARBA" id="ARBA00022448"/>
    </source>
</evidence>
<dbReference type="FunFam" id="3.40.190.10:FF:000054">
    <property type="entry name" value="Glutamate receptor"/>
    <property type="match status" value="1"/>
</dbReference>
<feature type="transmembrane region" description="Helical" evidence="15">
    <location>
        <begin position="584"/>
        <end position="604"/>
    </location>
</feature>
<dbReference type="Pfam" id="PF10613">
    <property type="entry name" value="Lig_chan-Glu_bd"/>
    <property type="match status" value="1"/>
</dbReference>
<comment type="function">
    <text evidence="13">Glutamate-gated receptor that probably acts as non-selective cation channel.</text>
</comment>
<keyword evidence="7 13" id="KW-0406">Ion transport</keyword>
<feature type="chain" id="PRO_5005527739" description="Glutamate receptor" evidence="16">
    <location>
        <begin position="20"/>
        <end position="932"/>
    </location>
</feature>
<name>A0A0K9P8Q8_ZOSMR</name>
<keyword evidence="12 13" id="KW-0407">Ion channel</keyword>
<keyword evidence="14" id="KW-1015">Disulfide bond</keyword>
<evidence type="ECO:0000256" key="1">
    <source>
        <dbReference type="ARBA" id="ARBA00004141"/>
    </source>
</evidence>
<organism evidence="18 19">
    <name type="scientific">Zostera marina</name>
    <name type="common">Eelgrass</name>
    <dbReference type="NCBI Taxonomy" id="29655"/>
    <lineage>
        <taxon>Eukaryota</taxon>
        <taxon>Viridiplantae</taxon>
        <taxon>Streptophyta</taxon>
        <taxon>Embryophyta</taxon>
        <taxon>Tracheophyta</taxon>
        <taxon>Spermatophyta</taxon>
        <taxon>Magnoliopsida</taxon>
        <taxon>Liliopsida</taxon>
        <taxon>Zosteraceae</taxon>
        <taxon>Zostera</taxon>
    </lineage>
</organism>
<dbReference type="InterPro" id="IPR015683">
    <property type="entry name" value="Ionotropic_Glu_rcpt"/>
</dbReference>
<feature type="transmembrane region" description="Helical" evidence="15">
    <location>
        <begin position="642"/>
        <end position="664"/>
    </location>
</feature>
<dbReference type="GO" id="GO:0038023">
    <property type="term" value="F:signaling receptor activity"/>
    <property type="evidence" value="ECO:0000318"/>
    <property type="project" value="GO_Central"/>
</dbReference>
<evidence type="ECO:0000313" key="18">
    <source>
        <dbReference type="EMBL" id="KMZ65448.1"/>
    </source>
</evidence>
<keyword evidence="19" id="KW-1185">Reference proteome</keyword>
<comment type="caution">
    <text evidence="18">The sequence shown here is derived from an EMBL/GenBank/DDBJ whole genome shotgun (WGS) entry which is preliminary data.</text>
</comment>
<dbReference type="InterPro" id="IPR017103">
    <property type="entry name" value="Iontropic_Glu_rcpt_pln"/>
</dbReference>
<dbReference type="Gene3D" id="3.40.50.2300">
    <property type="match status" value="2"/>
</dbReference>
<dbReference type="AlphaFoldDB" id="A0A0K9P8Q8"/>
<evidence type="ECO:0000256" key="2">
    <source>
        <dbReference type="ARBA" id="ARBA00008685"/>
    </source>
</evidence>
<dbReference type="InterPro" id="IPR001320">
    <property type="entry name" value="Iontro_rcpt_C"/>
</dbReference>
<proteinExistence type="inferred from homology"/>
<evidence type="ECO:0000256" key="5">
    <source>
        <dbReference type="ARBA" id="ARBA00022729"/>
    </source>
</evidence>
<comment type="similarity">
    <text evidence="2 13">Belongs to the glutamate-gated ion channel (TC 1.A.10.1) family.</text>
</comment>
<evidence type="ECO:0000256" key="12">
    <source>
        <dbReference type="ARBA" id="ARBA00023303"/>
    </source>
</evidence>
<dbReference type="FunFam" id="1.10.287.70:FF:000037">
    <property type="entry name" value="Glutamate receptor"/>
    <property type="match status" value="1"/>
</dbReference>
<reference evidence="19" key="1">
    <citation type="journal article" date="2016" name="Nature">
        <title>The genome of the seagrass Zostera marina reveals angiosperm adaptation to the sea.</title>
        <authorList>
            <person name="Olsen J.L."/>
            <person name="Rouze P."/>
            <person name="Verhelst B."/>
            <person name="Lin Y.-C."/>
            <person name="Bayer T."/>
            <person name="Collen J."/>
            <person name="Dattolo E."/>
            <person name="De Paoli E."/>
            <person name="Dittami S."/>
            <person name="Maumus F."/>
            <person name="Michel G."/>
            <person name="Kersting A."/>
            <person name="Lauritano C."/>
            <person name="Lohaus R."/>
            <person name="Toepel M."/>
            <person name="Tonon T."/>
            <person name="Vanneste K."/>
            <person name="Amirebrahimi M."/>
            <person name="Brakel J."/>
            <person name="Bostroem C."/>
            <person name="Chovatia M."/>
            <person name="Grimwood J."/>
            <person name="Jenkins J.W."/>
            <person name="Jueterbock A."/>
            <person name="Mraz A."/>
            <person name="Stam W.T."/>
            <person name="Tice H."/>
            <person name="Bornberg-Bauer E."/>
            <person name="Green P.J."/>
            <person name="Pearson G.A."/>
            <person name="Procaccini G."/>
            <person name="Duarte C.M."/>
            <person name="Schmutz J."/>
            <person name="Reusch T.B.H."/>
            <person name="Van de Peer Y."/>
        </authorList>
    </citation>
    <scope>NUCLEOTIDE SEQUENCE [LARGE SCALE GENOMIC DNA]</scope>
    <source>
        <strain evidence="19">cv. Finnish</strain>
    </source>
</reference>
<evidence type="ECO:0000256" key="16">
    <source>
        <dbReference type="SAM" id="SignalP"/>
    </source>
</evidence>
<dbReference type="GO" id="GO:0005886">
    <property type="term" value="C:plasma membrane"/>
    <property type="evidence" value="ECO:0000318"/>
    <property type="project" value="GO_Central"/>
</dbReference>
<dbReference type="SMART" id="SM00079">
    <property type="entry name" value="PBPe"/>
    <property type="match status" value="1"/>
</dbReference>
<keyword evidence="11 13" id="KW-1071">Ligand-gated ion channel</keyword>
<dbReference type="FunFam" id="3.40.190.10:FF:000039">
    <property type="entry name" value="Glutamate receptor"/>
    <property type="match status" value="1"/>
</dbReference>
<feature type="disulfide bond" evidence="14">
    <location>
        <begin position="756"/>
        <end position="811"/>
    </location>
</feature>
<evidence type="ECO:0000256" key="9">
    <source>
        <dbReference type="ARBA" id="ARBA00023170"/>
    </source>
</evidence>
<keyword evidence="10" id="KW-0325">Glycoprotein</keyword>
<evidence type="ECO:0000256" key="13">
    <source>
        <dbReference type="PIRNR" id="PIRNR037090"/>
    </source>
</evidence>
<keyword evidence="8 13" id="KW-0472">Membrane</keyword>
<feature type="signal peptide" evidence="16">
    <location>
        <begin position="1"/>
        <end position="19"/>
    </location>
</feature>
<dbReference type="FunFam" id="3.40.50.2300:FF:000081">
    <property type="entry name" value="Glutamate receptor"/>
    <property type="match status" value="1"/>
</dbReference>
<dbReference type="InterPro" id="IPR044440">
    <property type="entry name" value="GABAb_receptor_plant_PBP1"/>
</dbReference>
<dbReference type="Gene3D" id="1.10.287.70">
    <property type="match status" value="1"/>
</dbReference>
<dbReference type="PRINTS" id="PR01176">
    <property type="entry name" value="GABABRECEPTR"/>
</dbReference>
<dbReference type="CDD" id="cd19990">
    <property type="entry name" value="PBP1_GABAb_receptor_plant"/>
    <property type="match status" value="1"/>
</dbReference>
<dbReference type="InterPro" id="IPR028082">
    <property type="entry name" value="Peripla_BP_I"/>
</dbReference>
<dbReference type="Proteomes" id="UP000036987">
    <property type="component" value="Unassembled WGS sequence"/>
</dbReference>
<dbReference type="STRING" id="29655.A0A0K9P8Q8"/>
<evidence type="ECO:0000256" key="14">
    <source>
        <dbReference type="PIRSR" id="PIRSR037090-50"/>
    </source>
</evidence>
<sequence>MKLFYTLLVYSLCVLAVSGNKSSHIIPSSVNIGVLLSFNSTIGRVAKPAIEASVEAVNSNENILSRTRLNMVMKDTKCDRMIGMIEGLNLMQNQVVAILGPQSSDIARLISEAAKEVQVPVISFAATDPDLNSTQFSYFIQATHNDYSQMSAVADLVEYFEWGQVAIIYTDSEYGRSGMHALEDVLQSRKDSDIVFNRAPLMPNASTSEIDVLLFNLNSMGSRVFIVHFNSVDKEFGLFSAAKRLGMMANGYAWVATDWLSTALDSSEPVELFNTMEIVQGVISLRRHIPDSVAKRNFDWTWIKTGSSGLNSHAYSAYDSVWIVAEAIHRFLNEQEEEPKFSATGRLKNLEIFQGGSSLLRIVLTRTNFTGLTGQIRFNSDRTIANSTFEVINVEGTGSRVVGYWSKSFGLSLLSPDILHRKSLDDPTRTTKKSHQLHGVVWPGESLIKPKESAIASTRKTLRIGVPYRVDFKNIVTIGNDDGNTSAKGYCIDIFKQAIGLLPDPPSYSFVVIGNGIDSPNYDELIKMVANDSLDAVVGDIAIVASRTLLVDFTQPFMDSGLVVIAPFRKINVNAWAFLRPFTVQLWSVTGFLFLFVGLVIWILEHRLNEDFRGSPRQQIITVIWFSLSTMFQSQRQTAESALGRIVLLIWFFVVLILNSNYVASLTSILTVQHMTSPVKGIHSLLNSSDPIGFHSGTGIENFLNKRANVSMSRLKPLKKAADYVKALELGPKEDGGVAAIIDQIPYARIFTARHCNFKIIDDRFKRGRWGFAFQKGSPLVKPISTAILKLVEIGDLQRISDKWELSKHICTTDSNDSMTSNIQNLQSFWGLFLVCGAVCLFALLIYYARLLCQCRWFVNSRDVESSPSSDNISDRDGCKRGSIKNLMAFLDKKEDLSSVRKGKSIRDGENVVRRLNQVSPSLTDGSIQKSN</sequence>
<keyword evidence="4 15" id="KW-0812">Transmembrane</keyword>
<keyword evidence="5 16" id="KW-0732">Signal</keyword>
<feature type="domain" description="Ionotropic glutamate receptor C-terminal" evidence="17">
    <location>
        <begin position="463"/>
        <end position="808"/>
    </location>
</feature>
<dbReference type="PANTHER" id="PTHR18966">
    <property type="entry name" value="IONOTROPIC GLUTAMATE RECEPTOR"/>
    <property type="match status" value="1"/>
</dbReference>
<dbReference type="PIRSF" id="PIRSF037090">
    <property type="entry name" value="Iontro_Glu-like_rcpt_pln"/>
    <property type="match status" value="1"/>
</dbReference>
<dbReference type="GO" id="GO:0015276">
    <property type="term" value="F:ligand-gated monoatomic ion channel activity"/>
    <property type="evidence" value="ECO:0000318"/>
    <property type="project" value="GO_Central"/>
</dbReference>
<dbReference type="Pfam" id="PF01094">
    <property type="entry name" value="ANF_receptor"/>
    <property type="match status" value="1"/>
</dbReference>
<evidence type="ECO:0000256" key="8">
    <source>
        <dbReference type="ARBA" id="ARBA00023136"/>
    </source>
</evidence>
<keyword evidence="6 15" id="KW-1133">Transmembrane helix</keyword>
<evidence type="ECO:0000313" key="19">
    <source>
        <dbReference type="Proteomes" id="UP000036987"/>
    </source>
</evidence>
<dbReference type="SUPFAM" id="SSF53822">
    <property type="entry name" value="Periplasmic binding protein-like I"/>
    <property type="match status" value="1"/>
</dbReference>
<comment type="subcellular location">
    <subcellularLocation>
        <location evidence="1">Membrane</location>
        <topology evidence="1">Multi-pass membrane protein</topology>
    </subcellularLocation>
</comment>
<evidence type="ECO:0000256" key="4">
    <source>
        <dbReference type="ARBA" id="ARBA00022692"/>
    </source>
</evidence>
<dbReference type="InterPro" id="IPR001828">
    <property type="entry name" value="ANF_lig-bd_rcpt"/>
</dbReference>
<protein>
    <recommendedName>
        <fullName evidence="13">Glutamate receptor</fullName>
    </recommendedName>
</protein>
<dbReference type="OrthoDB" id="5984008at2759"/>
<accession>A0A0K9P8Q8</accession>
<keyword evidence="9 13" id="KW-0675">Receptor</keyword>
<evidence type="ECO:0000256" key="15">
    <source>
        <dbReference type="SAM" id="Phobius"/>
    </source>
</evidence>
<evidence type="ECO:0000259" key="17">
    <source>
        <dbReference type="SMART" id="SM00079"/>
    </source>
</evidence>
<evidence type="ECO:0000256" key="7">
    <source>
        <dbReference type="ARBA" id="ARBA00023065"/>
    </source>
</evidence>
<evidence type="ECO:0000256" key="10">
    <source>
        <dbReference type="ARBA" id="ARBA00023180"/>
    </source>
</evidence>
<keyword evidence="3 13" id="KW-0813">Transport</keyword>
<feature type="transmembrane region" description="Helical" evidence="15">
    <location>
        <begin position="829"/>
        <end position="849"/>
    </location>
</feature>
<gene>
    <name evidence="18" type="ORF">ZOSMA_31G00340</name>
</gene>
<dbReference type="Pfam" id="PF00060">
    <property type="entry name" value="Lig_chan"/>
    <property type="match status" value="1"/>
</dbReference>
<dbReference type="InterPro" id="IPR019594">
    <property type="entry name" value="Glu/Gly-bd"/>
</dbReference>
<evidence type="ECO:0000256" key="6">
    <source>
        <dbReference type="ARBA" id="ARBA00022989"/>
    </source>
</evidence>
<dbReference type="SUPFAM" id="SSF53850">
    <property type="entry name" value="Periplasmic binding protein-like II"/>
    <property type="match status" value="1"/>
</dbReference>
<dbReference type="EMBL" id="LFYR01001032">
    <property type="protein sequence ID" value="KMZ65448.1"/>
    <property type="molecule type" value="Genomic_DNA"/>
</dbReference>
<evidence type="ECO:0000256" key="11">
    <source>
        <dbReference type="ARBA" id="ARBA00023286"/>
    </source>
</evidence>
<dbReference type="Gene3D" id="3.40.190.10">
    <property type="entry name" value="Periplasmic binding protein-like II"/>
    <property type="match status" value="1"/>
</dbReference>